<comment type="subcellular location">
    <subcellularLocation>
        <location evidence="1">Membrane</location>
        <topology evidence="1">Lipid-anchor</topology>
    </subcellularLocation>
</comment>
<sequence>MGRRIIAAVLLSVLCLAAAGCNGARETDEIAYVLLMGIDRNHDGQLEYTLQFAVPRSFGAGSSSAPKDITEASEVLTVKAVTLAEARDLANSTVARILHLAHVKGIIVGEKIAREGIDAHLPPLTRFREYRGSMFLMVVHNGTAREFIEKNQPKLEVSPNRYIETMMASSGESSSYLPTNIHDYYCRLKNGGGAPYLTLVGSLSERGQPAEAAKEEHSIDKTGGYVAGEIPRPSPDNPTEFLGTAIFTGDKMTGVLDNKQTRGLALVEGKFGRGFLSLADPLAPGKIVNLEIEQGRKPKIEASIVDGQAKFFIDIFIEAEITAISSGVYYEGDDYRERLERQVSTAIQQNIRAMLDVTQPLGSDAAGLSCRLWPEFNRYQELSRVDWPAMYRNADITVKVVTKIRRSGFITKTSPIT</sequence>
<evidence type="ECO:0000256" key="3">
    <source>
        <dbReference type="ARBA" id="ARBA00022544"/>
    </source>
</evidence>
<keyword evidence="6" id="KW-0564">Palmitate</keyword>
<feature type="signal peptide" evidence="8">
    <location>
        <begin position="1"/>
        <end position="24"/>
    </location>
</feature>
<feature type="chain" id="PRO_5011569506" evidence="8">
    <location>
        <begin position="25"/>
        <end position="417"/>
    </location>
</feature>
<comment type="similarity">
    <text evidence="2">Belongs to the GerABKC lipoprotein family.</text>
</comment>
<dbReference type="Pfam" id="PF25198">
    <property type="entry name" value="Spore_GerAC_N"/>
    <property type="match status" value="1"/>
</dbReference>
<protein>
    <submittedName>
        <fullName evidence="11">Germination protein, Ger(X)C family</fullName>
    </submittedName>
</protein>
<evidence type="ECO:0000256" key="7">
    <source>
        <dbReference type="ARBA" id="ARBA00023288"/>
    </source>
</evidence>
<evidence type="ECO:0000256" key="4">
    <source>
        <dbReference type="ARBA" id="ARBA00022729"/>
    </source>
</evidence>
<dbReference type="InterPro" id="IPR057336">
    <property type="entry name" value="GerAC_N"/>
</dbReference>
<dbReference type="InterPro" id="IPR046953">
    <property type="entry name" value="Spore_GerAC-like_C"/>
</dbReference>
<dbReference type="GO" id="GO:0016020">
    <property type="term" value="C:membrane"/>
    <property type="evidence" value="ECO:0007669"/>
    <property type="project" value="UniProtKB-SubCell"/>
</dbReference>
<dbReference type="AlphaFoldDB" id="A0A1G9Z5C6"/>
<evidence type="ECO:0000256" key="1">
    <source>
        <dbReference type="ARBA" id="ARBA00004635"/>
    </source>
</evidence>
<dbReference type="STRING" id="146817.SAMN04488502_11336"/>
<dbReference type="OrthoDB" id="9816067at2"/>
<keyword evidence="12" id="KW-1185">Reference proteome</keyword>
<feature type="domain" description="Spore germination GerAC-like C-terminal" evidence="9">
    <location>
        <begin position="243"/>
        <end position="408"/>
    </location>
</feature>
<accession>A0A1G9Z5C6</accession>
<evidence type="ECO:0000313" key="12">
    <source>
        <dbReference type="Proteomes" id="UP000214880"/>
    </source>
</evidence>
<gene>
    <name evidence="11" type="ORF">SAMN04488502_11336</name>
</gene>
<reference evidence="11 12" key="1">
    <citation type="submission" date="2016-10" db="EMBL/GenBank/DDBJ databases">
        <authorList>
            <person name="de Groot N.N."/>
        </authorList>
    </citation>
    <scope>NUCLEOTIDE SEQUENCE [LARGE SCALE GENOMIC DNA]</scope>
    <source>
        <strain evidence="11 12">DSM 1736</strain>
    </source>
</reference>
<dbReference type="GO" id="GO:0009847">
    <property type="term" value="P:spore germination"/>
    <property type="evidence" value="ECO:0007669"/>
    <property type="project" value="InterPro"/>
</dbReference>
<keyword evidence="7" id="KW-0449">Lipoprotein</keyword>
<dbReference type="InterPro" id="IPR008844">
    <property type="entry name" value="Spore_GerAC-like"/>
</dbReference>
<dbReference type="InterPro" id="IPR038501">
    <property type="entry name" value="Spore_GerAC_C_sf"/>
</dbReference>
<feature type="domain" description="Spore germination protein N-terminal" evidence="10">
    <location>
        <begin position="24"/>
        <end position="200"/>
    </location>
</feature>
<keyword evidence="5" id="KW-0472">Membrane</keyword>
<evidence type="ECO:0000259" key="10">
    <source>
        <dbReference type="Pfam" id="PF25198"/>
    </source>
</evidence>
<keyword evidence="4 8" id="KW-0732">Signal</keyword>
<dbReference type="PROSITE" id="PS51257">
    <property type="entry name" value="PROKAR_LIPOPROTEIN"/>
    <property type="match status" value="1"/>
</dbReference>
<name>A0A1G9Z5C6_9FIRM</name>
<evidence type="ECO:0000256" key="6">
    <source>
        <dbReference type="ARBA" id="ARBA00023139"/>
    </source>
</evidence>
<dbReference type="PANTHER" id="PTHR35789:SF1">
    <property type="entry name" value="SPORE GERMINATION PROTEIN B3"/>
    <property type="match status" value="1"/>
</dbReference>
<dbReference type="PANTHER" id="PTHR35789">
    <property type="entry name" value="SPORE GERMINATION PROTEIN B3"/>
    <property type="match status" value="1"/>
</dbReference>
<dbReference type="Gene3D" id="3.30.300.210">
    <property type="entry name" value="Nutrient germinant receptor protein C, domain 3"/>
    <property type="match status" value="1"/>
</dbReference>
<evidence type="ECO:0000313" key="11">
    <source>
        <dbReference type="EMBL" id="SDN16195.1"/>
    </source>
</evidence>
<dbReference type="Pfam" id="PF05504">
    <property type="entry name" value="Spore_GerAC"/>
    <property type="match status" value="1"/>
</dbReference>
<dbReference type="Proteomes" id="UP000214880">
    <property type="component" value="Unassembled WGS sequence"/>
</dbReference>
<evidence type="ECO:0000259" key="9">
    <source>
        <dbReference type="Pfam" id="PF05504"/>
    </source>
</evidence>
<evidence type="ECO:0000256" key="5">
    <source>
        <dbReference type="ARBA" id="ARBA00023136"/>
    </source>
</evidence>
<evidence type="ECO:0000256" key="8">
    <source>
        <dbReference type="SAM" id="SignalP"/>
    </source>
</evidence>
<keyword evidence="3" id="KW-0309">Germination</keyword>
<organism evidence="11 12">
    <name type="scientific">Dendrosporobacter quercicolus</name>
    <dbReference type="NCBI Taxonomy" id="146817"/>
    <lineage>
        <taxon>Bacteria</taxon>
        <taxon>Bacillati</taxon>
        <taxon>Bacillota</taxon>
        <taxon>Negativicutes</taxon>
        <taxon>Selenomonadales</taxon>
        <taxon>Sporomusaceae</taxon>
        <taxon>Dendrosporobacter</taxon>
    </lineage>
</organism>
<proteinExistence type="inferred from homology"/>
<dbReference type="NCBIfam" id="TIGR02887">
    <property type="entry name" value="spore_ger_x_C"/>
    <property type="match status" value="1"/>
</dbReference>
<evidence type="ECO:0000256" key="2">
    <source>
        <dbReference type="ARBA" id="ARBA00007886"/>
    </source>
</evidence>
<dbReference type="RefSeq" id="WP_092074835.1">
    <property type="nucleotide sequence ID" value="NZ_FNHB01000013.1"/>
</dbReference>
<dbReference type="EMBL" id="FNHB01000013">
    <property type="protein sequence ID" value="SDN16195.1"/>
    <property type="molecule type" value="Genomic_DNA"/>
</dbReference>